<evidence type="ECO:0000313" key="2">
    <source>
        <dbReference type="EMBL" id="GBN38987.1"/>
    </source>
</evidence>
<keyword evidence="1" id="KW-0175">Coiled coil</keyword>
<evidence type="ECO:0000313" key="3">
    <source>
        <dbReference type="Proteomes" id="UP000499080"/>
    </source>
</evidence>
<accession>A0A4Y2NLU4</accession>
<feature type="coiled-coil region" evidence="1">
    <location>
        <begin position="49"/>
        <end position="76"/>
    </location>
</feature>
<dbReference type="EMBL" id="BGPR01009271">
    <property type="protein sequence ID" value="GBN38987.1"/>
    <property type="molecule type" value="Genomic_DNA"/>
</dbReference>
<sequence>MSQSLSDAFKIRLDFLLFWLPGGYNFHMLNQDGAWLKNNPQAWEEDFKLKEMKTFIKNLNEMNETAEREVKLTENFSQSITKNEAQTKNILQSVEESRQKISCCTNFRSVSKWAQTAVPLDAQKHVASRWANALLTIVWQNTDKSQSNQK</sequence>
<proteinExistence type="predicted"/>
<dbReference type="Proteomes" id="UP000499080">
    <property type="component" value="Unassembled WGS sequence"/>
</dbReference>
<keyword evidence="3" id="KW-1185">Reference proteome</keyword>
<gene>
    <name evidence="2" type="ORF">AVEN_3431_1</name>
</gene>
<organism evidence="2 3">
    <name type="scientific">Araneus ventricosus</name>
    <name type="common">Orbweaver spider</name>
    <name type="synonym">Epeira ventricosa</name>
    <dbReference type="NCBI Taxonomy" id="182803"/>
    <lineage>
        <taxon>Eukaryota</taxon>
        <taxon>Metazoa</taxon>
        <taxon>Ecdysozoa</taxon>
        <taxon>Arthropoda</taxon>
        <taxon>Chelicerata</taxon>
        <taxon>Arachnida</taxon>
        <taxon>Araneae</taxon>
        <taxon>Araneomorphae</taxon>
        <taxon>Entelegynae</taxon>
        <taxon>Araneoidea</taxon>
        <taxon>Araneidae</taxon>
        <taxon>Araneus</taxon>
    </lineage>
</organism>
<reference evidence="2 3" key="1">
    <citation type="journal article" date="2019" name="Sci. Rep.">
        <title>Orb-weaving spider Araneus ventricosus genome elucidates the spidroin gene catalogue.</title>
        <authorList>
            <person name="Kono N."/>
            <person name="Nakamura H."/>
            <person name="Ohtoshi R."/>
            <person name="Moran D.A.P."/>
            <person name="Shinohara A."/>
            <person name="Yoshida Y."/>
            <person name="Fujiwara M."/>
            <person name="Mori M."/>
            <person name="Tomita M."/>
            <person name="Arakawa K."/>
        </authorList>
    </citation>
    <scope>NUCLEOTIDE SEQUENCE [LARGE SCALE GENOMIC DNA]</scope>
</reference>
<dbReference type="PANTHER" id="PTHR46113:SF1">
    <property type="entry name" value="PEPTIDASE M17 LEUCYL AMINOPEPTIDASE N-TERMINAL DOMAIN-CONTAINING PROTEIN"/>
    <property type="match status" value="1"/>
</dbReference>
<protein>
    <submittedName>
        <fullName evidence="2">Uncharacterized protein</fullName>
    </submittedName>
</protein>
<dbReference type="PANTHER" id="PTHR46113">
    <property type="entry name" value="SNAC DOMAIN-CONTAINING PROTEIN"/>
    <property type="match status" value="1"/>
</dbReference>
<dbReference type="AlphaFoldDB" id="A0A4Y2NLU4"/>
<comment type="caution">
    <text evidence="2">The sequence shown here is derived from an EMBL/GenBank/DDBJ whole genome shotgun (WGS) entry which is preliminary data.</text>
</comment>
<evidence type="ECO:0000256" key="1">
    <source>
        <dbReference type="SAM" id="Coils"/>
    </source>
</evidence>
<name>A0A4Y2NLU4_ARAVE</name>